<evidence type="ECO:0000259" key="2">
    <source>
        <dbReference type="Pfam" id="PF13881"/>
    </source>
</evidence>
<keyword evidence="4" id="KW-1185">Reference proteome</keyword>
<dbReference type="Pfam" id="PF13881">
    <property type="entry name" value="Rad60-SLD_2"/>
    <property type="match status" value="1"/>
</dbReference>
<dbReference type="PANTHER" id="PTHR13169:SF0">
    <property type="entry name" value="UBIQUITIN-LIKE PROTEIN 3"/>
    <property type="match status" value="1"/>
</dbReference>
<sequence length="273" mass="29353">MDPTLSGGNDGKRAPVLGDNSRLQQPTDAVLMEKMSPTTASAADVTKAVDALEEPEDFDAEPSSTAIHAIHAPADANRTNTKEQAPTADAVSKGKEKEDAAPAPPTKERSDSILAIGPAQDHITAAPGNSEGPVCNITLLLTSGSRHPYKIDAQYLTRRNVAMPDETEAGQPDPFSISIYTLKELILREWRSDWDAKPASPSSIRLIHFGKLLDDKEQLKKYQFSTENPNVVHMSIRPQDLDEEEPKSGSKSLPAGSGDGQRSRSGGMCCVIL</sequence>
<dbReference type="Gene3D" id="3.10.20.90">
    <property type="entry name" value="Phosphatidylinositol 3-kinase Catalytic Subunit, Chain A, domain 1"/>
    <property type="match status" value="1"/>
</dbReference>
<dbReference type="InterPro" id="IPR040015">
    <property type="entry name" value="UBL3-like"/>
</dbReference>
<feature type="domain" description="UBL3-like ubiquitin" evidence="2">
    <location>
        <begin position="176"/>
        <end position="248"/>
    </location>
</feature>
<dbReference type="EMBL" id="BAAFGZ010000032">
    <property type="protein sequence ID" value="GAB0133041.1"/>
    <property type="molecule type" value="Genomic_DNA"/>
</dbReference>
<dbReference type="InterPro" id="IPR029071">
    <property type="entry name" value="Ubiquitin-like_domsf"/>
</dbReference>
<feature type="compositionally biased region" description="Acidic residues" evidence="1">
    <location>
        <begin position="51"/>
        <end position="60"/>
    </location>
</feature>
<reference evidence="4" key="1">
    <citation type="submission" date="2024-06" db="EMBL/GenBank/DDBJ databases">
        <title>Draft Genome Sequences of Epichloe bromicola Strains Isolated from Elymus ciliaris.</title>
        <authorList>
            <consortium name="Epichloe bromicola genome sequencing consortium"/>
            <person name="Miura A."/>
            <person name="Imano S."/>
            <person name="Ashida A."/>
            <person name="Sato I."/>
            <person name="Chiba S."/>
            <person name="Tanaka A."/>
            <person name="Camagna M."/>
            <person name="Takemoto D."/>
        </authorList>
    </citation>
    <scope>NUCLEOTIDE SEQUENCE [LARGE SCALE GENOMIC DNA]</scope>
    <source>
        <strain evidence="4">DP</strain>
    </source>
</reference>
<feature type="compositionally biased region" description="Basic and acidic residues" evidence="1">
    <location>
        <begin position="92"/>
        <end position="111"/>
    </location>
</feature>
<evidence type="ECO:0000313" key="3">
    <source>
        <dbReference type="EMBL" id="GAB0133041.1"/>
    </source>
</evidence>
<dbReference type="SUPFAM" id="SSF54236">
    <property type="entry name" value="Ubiquitin-like"/>
    <property type="match status" value="1"/>
</dbReference>
<comment type="caution">
    <text evidence="3">The sequence shown here is derived from an EMBL/GenBank/DDBJ whole genome shotgun (WGS) entry which is preliminary data.</text>
</comment>
<feature type="region of interest" description="Disordered" evidence="1">
    <location>
        <begin position="1"/>
        <end position="111"/>
    </location>
</feature>
<proteinExistence type="predicted"/>
<feature type="region of interest" description="Disordered" evidence="1">
    <location>
        <begin position="240"/>
        <end position="267"/>
    </location>
</feature>
<evidence type="ECO:0000256" key="1">
    <source>
        <dbReference type="SAM" id="MobiDB-lite"/>
    </source>
</evidence>
<dbReference type="Proteomes" id="UP001562357">
    <property type="component" value="Unassembled WGS sequence"/>
</dbReference>
<evidence type="ECO:0000313" key="4">
    <source>
        <dbReference type="Proteomes" id="UP001562357"/>
    </source>
</evidence>
<accession>A0ABQ0CHX2</accession>
<dbReference type="InterPro" id="IPR039540">
    <property type="entry name" value="UBL3-like_ubiquitin_dom"/>
</dbReference>
<organism evidence="3 4">
    <name type="scientific">Epichloe bromicola</name>
    <dbReference type="NCBI Taxonomy" id="79588"/>
    <lineage>
        <taxon>Eukaryota</taxon>
        <taxon>Fungi</taxon>
        <taxon>Dikarya</taxon>
        <taxon>Ascomycota</taxon>
        <taxon>Pezizomycotina</taxon>
        <taxon>Sordariomycetes</taxon>
        <taxon>Hypocreomycetidae</taxon>
        <taxon>Hypocreales</taxon>
        <taxon>Clavicipitaceae</taxon>
        <taxon>Epichloe</taxon>
    </lineage>
</organism>
<gene>
    <name evidence="3" type="primary">g1458</name>
    <name evidence="3" type="ORF">EsDP_00001458</name>
</gene>
<dbReference type="PANTHER" id="PTHR13169">
    <property type="entry name" value="UBIQUITIN-LIKE PROTEIN 3 HCG-1 PROTEIN"/>
    <property type="match status" value="1"/>
</dbReference>
<name>A0ABQ0CHX2_9HYPO</name>
<protein>
    <recommendedName>
        <fullName evidence="2">UBL3-like ubiquitin domain-containing protein</fullName>
    </recommendedName>
</protein>